<feature type="transmembrane region" description="Helical" evidence="1">
    <location>
        <begin position="143"/>
        <end position="159"/>
    </location>
</feature>
<keyword evidence="1" id="KW-1133">Transmembrane helix</keyword>
<feature type="transmembrane region" description="Helical" evidence="1">
    <location>
        <begin position="449"/>
        <end position="471"/>
    </location>
</feature>
<name>A0ABS4SP94_9PROT</name>
<evidence type="ECO:0008006" key="4">
    <source>
        <dbReference type="Google" id="ProtNLM"/>
    </source>
</evidence>
<evidence type="ECO:0000256" key="1">
    <source>
        <dbReference type="SAM" id="Phobius"/>
    </source>
</evidence>
<feature type="transmembrane region" description="Helical" evidence="1">
    <location>
        <begin position="27"/>
        <end position="45"/>
    </location>
</feature>
<dbReference type="EMBL" id="JAGINP010000015">
    <property type="protein sequence ID" value="MBP2294377.1"/>
    <property type="molecule type" value="Genomic_DNA"/>
</dbReference>
<reference evidence="2 3" key="1">
    <citation type="submission" date="2021-03" db="EMBL/GenBank/DDBJ databases">
        <title>Genomic Encyclopedia of Type Strains, Phase III (KMG-III): the genomes of soil and plant-associated and newly described type strains.</title>
        <authorList>
            <person name="Whitman W."/>
        </authorList>
    </citation>
    <scope>NUCLEOTIDE SEQUENCE [LARGE SCALE GENOMIC DNA]</scope>
    <source>
        <strain evidence="2 3">IMMIB AFH-6</strain>
    </source>
</reference>
<dbReference type="RefSeq" id="WP_209768549.1">
    <property type="nucleotide sequence ID" value="NZ_JAGINP010000015.1"/>
</dbReference>
<feature type="transmembrane region" description="Helical" evidence="1">
    <location>
        <begin position="478"/>
        <end position="497"/>
    </location>
</feature>
<keyword evidence="1" id="KW-0812">Transmembrane</keyword>
<comment type="caution">
    <text evidence="2">The sequence shown here is derived from an EMBL/GenBank/DDBJ whole genome shotgun (WGS) entry which is preliminary data.</text>
</comment>
<feature type="transmembrane region" description="Helical" evidence="1">
    <location>
        <begin position="389"/>
        <end position="408"/>
    </location>
</feature>
<keyword evidence="1" id="KW-0472">Membrane</keyword>
<feature type="transmembrane region" description="Helical" evidence="1">
    <location>
        <begin position="420"/>
        <end position="443"/>
    </location>
</feature>
<gene>
    <name evidence="2" type="ORF">J2851_004166</name>
</gene>
<evidence type="ECO:0000313" key="3">
    <source>
        <dbReference type="Proteomes" id="UP000781958"/>
    </source>
</evidence>
<accession>A0ABS4SP94</accession>
<sequence length="740" mass="80280">MSQTAFLRPSSPGARADLAAARLDNPAWHGLAAAVVLFGLNVALFPGHWSGVTSFTFDFFMHYYAVAAYWMASVGAGEWPHWVPYQSYGYPLAMNLQAGIHYPPFWFFPASGIPYDLHAANIVQLLHVYAGALGMYRLTRVQFRSSLIAFLAAVCYHLYGGFFTNAEHPDIVRAFALFPWLFWAFLLADRPGVPLRLKGFAYTSTLRWRSLLIPPLLYLFIVGSYPGCMIAGLLCLSVFVLVQVATAVARRQGSGVLLDAAVLGGLTLIGVAMAAAYLLPGFRLSGELVRSAVTQQLARQHLSPEQLGSLLYSSAGLGPDMSMLGMQIPVVVAIFLPFLRPSDLLRHLSFLAVGAVAAVMCLSTLAPLSSALVALVPPLGYSRFAAGDYRTLLYMAVLFLALSGFDNLRRSPEPLSRQRLIVLAGTAFAVVLGGVLCLILVVPDAWAPFFRSALMMQAAVLAVTLAVLAWMRRWPRPRLALSLIVPVLAAVSAWPVLDSMSSYWKTPLPIGMYEANGIRDRLGNEPGNAGLFRKPLAERPARLAVPRLLDLSWRGYFTGDFMTADLTGSLPKNYAVVESDPALKSFMMQPSRLLAFDCARVACDQPAVDGVDLNDATGSAEADVSLRTLSFARNGIVHDIALPRRMLVVENEAFAPGWTAKISGAGNRLEPVRVNGALRGWVLPAGHYQLSTSYQTPLFRWGMGISLAMLAAWLLAVGVYARARRSARTVRAPAAQTAAA</sequence>
<organism evidence="2 3">
    <name type="scientific">Azospirillum rugosum</name>
    <dbReference type="NCBI Taxonomy" id="416170"/>
    <lineage>
        <taxon>Bacteria</taxon>
        <taxon>Pseudomonadati</taxon>
        <taxon>Pseudomonadota</taxon>
        <taxon>Alphaproteobacteria</taxon>
        <taxon>Rhodospirillales</taxon>
        <taxon>Azospirillaceae</taxon>
        <taxon>Azospirillum</taxon>
    </lineage>
</organism>
<feature type="transmembrane region" description="Helical" evidence="1">
    <location>
        <begin position="321"/>
        <end position="339"/>
    </location>
</feature>
<feature type="transmembrane region" description="Helical" evidence="1">
    <location>
        <begin position="256"/>
        <end position="279"/>
    </location>
</feature>
<protein>
    <recommendedName>
        <fullName evidence="4">Membrane protein YfhO</fullName>
    </recommendedName>
</protein>
<proteinExistence type="predicted"/>
<dbReference type="Proteomes" id="UP000781958">
    <property type="component" value="Unassembled WGS sequence"/>
</dbReference>
<feature type="transmembrane region" description="Helical" evidence="1">
    <location>
        <begin position="231"/>
        <end position="249"/>
    </location>
</feature>
<keyword evidence="3" id="KW-1185">Reference proteome</keyword>
<evidence type="ECO:0000313" key="2">
    <source>
        <dbReference type="EMBL" id="MBP2294377.1"/>
    </source>
</evidence>
<feature type="transmembrane region" description="Helical" evidence="1">
    <location>
        <begin position="351"/>
        <end position="377"/>
    </location>
</feature>
<feature type="transmembrane region" description="Helical" evidence="1">
    <location>
        <begin position="171"/>
        <end position="188"/>
    </location>
</feature>
<feature type="transmembrane region" description="Helical" evidence="1">
    <location>
        <begin position="52"/>
        <end position="72"/>
    </location>
</feature>
<feature type="transmembrane region" description="Helical" evidence="1">
    <location>
        <begin position="698"/>
        <end position="721"/>
    </location>
</feature>